<organism evidence="2 3">
    <name type="scientific">Chitinibacter fontanus</name>
    <dbReference type="NCBI Taxonomy" id="1737446"/>
    <lineage>
        <taxon>Bacteria</taxon>
        <taxon>Pseudomonadati</taxon>
        <taxon>Pseudomonadota</taxon>
        <taxon>Betaproteobacteria</taxon>
        <taxon>Neisseriales</taxon>
        <taxon>Chitinibacteraceae</taxon>
        <taxon>Chitinibacter</taxon>
    </lineage>
</organism>
<dbReference type="Proteomes" id="UP000510822">
    <property type="component" value="Chromosome"/>
</dbReference>
<evidence type="ECO:0000313" key="2">
    <source>
        <dbReference type="EMBL" id="QLI80376.1"/>
    </source>
</evidence>
<keyword evidence="1" id="KW-1133">Transmembrane helix</keyword>
<name>A0A7D5V7T0_9NEIS</name>
<keyword evidence="3" id="KW-1185">Reference proteome</keyword>
<dbReference type="AlphaFoldDB" id="A0A7D5V7T0"/>
<dbReference type="EMBL" id="CP058952">
    <property type="protein sequence ID" value="QLI80376.1"/>
    <property type="molecule type" value="Genomic_DNA"/>
</dbReference>
<sequence length="284" mass="30999">MRPAPLTDAEQRYLIGILSDLESGDARQWYWLEIAHTLPTAKPTQRIHWLGIAFKTLGIKALSPILIKLKIKGADLYLDSAQRLTTYVRQKLNDALLFTGTLIGLMAGFQLLPASLQFATWCTALLGAAWQIMHELRLSKKSKADETIEANDSEALPSAESSLGLASILLAAGVNAQLSLTLVKGLKQDPATFTPPLLLHCPRLKPSPEPNLPNKLWLSGLAWLIPGIISSKLLGLVIAPWNALLALCLLGAIAFLLHQQRSARLMMLVSWVGGFALASIAHYF</sequence>
<accession>A0A7D5V7T0</accession>
<keyword evidence="1" id="KW-0472">Membrane</keyword>
<dbReference type="RefSeq" id="WP_180307519.1">
    <property type="nucleotide sequence ID" value="NZ_CP058952.1"/>
</dbReference>
<protein>
    <submittedName>
        <fullName evidence="2">Uncharacterized protein</fullName>
    </submittedName>
</protein>
<proteinExistence type="predicted"/>
<gene>
    <name evidence="2" type="ORF">HZU75_01835</name>
</gene>
<feature type="transmembrane region" description="Helical" evidence="1">
    <location>
        <begin position="241"/>
        <end position="258"/>
    </location>
</feature>
<dbReference type="KEGG" id="cfon:HZU75_01835"/>
<feature type="transmembrane region" description="Helical" evidence="1">
    <location>
        <begin position="265"/>
        <end position="283"/>
    </location>
</feature>
<keyword evidence="1" id="KW-0812">Transmembrane</keyword>
<evidence type="ECO:0000313" key="3">
    <source>
        <dbReference type="Proteomes" id="UP000510822"/>
    </source>
</evidence>
<evidence type="ECO:0000256" key="1">
    <source>
        <dbReference type="SAM" id="Phobius"/>
    </source>
</evidence>
<reference evidence="2 3" key="1">
    <citation type="journal article" date="2016" name="Int. J. Syst. Evol. Microbiol.">
        <title>Chitinibacter fontanus sp. nov., isolated from a spring.</title>
        <authorList>
            <person name="Sheu S.Y."/>
            <person name="Li Y.S."/>
            <person name="Young C.C."/>
            <person name="Chen W.M."/>
        </authorList>
    </citation>
    <scope>NUCLEOTIDE SEQUENCE [LARGE SCALE GENOMIC DNA]</scope>
    <source>
        <strain evidence="2 3">STM-7</strain>
    </source>
</reference>